<dbReference type="EMBL" id="VUJU01001099">
    <property type="protein sequence ID" value="KAF0766811.1"/>
    <property type="molecule type" value="Genomic_DNA"/>
</dbReference>
<dbReference type="InterPro" id="IPR033375">
    <property type="entry name" value="Cggbp1"/>
</dbReference>
<feature type="region of interest" description="Disordered" evidence="1">
    <location>
        <begin position="67"/>
        <end position="87"/>
    </location>
</feature>
<evidence type="ECO:0000256" key="1">
    <source>
        <dbReference type="SAM" id="MobiDB-lite"/>
    </source>
</evidence>
<dbReference type="GO" id="GO:0006357">
    <property type="term" value="P:regulation of transcription by RNA polymerase II"/>
    <property type="evidence" value="ECO:0007669"/>
    <property type="project" value="InterPro"/>
</dbReference>
<dbReference type="PANTHER" id="PTHR32344">
    <property type="entry name" value="U1-TYPE DOMAIN-CONTAINING PROTEIN"/>
    <property type="match status" value="1"/>
</dbReference>
<dbReference type="GO" id="GO:0005634">
    <property type="term" value="C:nucleus"/>
    <property type="evidence" value="ECO:0007669"/>
    <property type="project" value="InterPro"/>
</dbReference>
<gene>
    <name evidence="2" type="ORF">FWK35_00016397</name>
</gene>
<dbReference type="GO" id="GO:0003690">
    <property type="term" value="F:double-stranded DNA binding"/>
    <property type="evidence" value="ECO:0007669"/>
    <property type="project" value="InterPro"/>
</dbReference>
<comment type="caution">
    <text evidence="2">The sequence shown here is derived from an EMBL/GenBank/DDBJ whole genome shotgun (WGS) entry which is preliminary data.</text>
</comment>
<dbReference type="OrthoDB" id="6604921at2759"/>
<accession>A0A6G0Z7Y4</accession>
<name>A0A6G0Z7Y4_APHCR</name>
<organism evidence="2 3">
    <name type="scientific">Aphis craccivora</name>
    <name type="common">Cowpea aphid</name>
    <dbReference type="NCBI Taxonomy" id="307492"/>
    <lineage>
        <taxon>Eukaryota</taxon>
        <taxon>Metazoa</taxon>
        <taxon>Ecdysozoa</taxon>
        <taxon>Arthropoda</taxon>
        <taxon>Hexapoda</taxon>
        <taxon>Insecta</taxon>
        <taxon>Pterygota</taxon>
        <taxon>Neoptera</taxon>
        <taxon>Paraneoptera</taxon>
        <taxon>Hemiptera</taxon>
        <taxon>Sternorrhyncha</taxon>
        <taxon>Aphidomorpha</taxon>
        <taxon>Aphidoidea</taxon>
        <taxon>Aphididae</taxon>
        <taxon>Aphidini</taxon>
        <taxon>Aphis</taxon>
        <taxon>Aphis</taxon>
    </lineage>
</organism>
<keyword evidence="3" id="KW-1185">Reference proteome</keyword>
<sequence>MPKIDPSLINIDNYPCLPYPVENFVYEYGKEVFKVEDNELFCVLCDCKVRSQPKICVILHMTSEEHTQATKRHRQKKIEESDRNRERQQEIRTFHKELCEAFIAAEIPLSKLSHPTLRTFLEKYTKNPIPNQTKLKRLYEKSGGDMSRCDYFFDSN</sequence>
<reference evidence="2 3" key="1">
    <citation type="submission" date="2019-08" db="EMBL/GenBank/DDBJ databases">
        <title>Whole genome of Aphis craccivora.</title>
        <authorList>
            <person name="Voronova N.V."/>
            <person name="Shulinski R.S."/>
            <person name="Bandarenka Y.V."/>
            <person name="Zhorov D.G."/>
            <person name="Warner D."/>
        </authorList>
    </citation>
    <scope>NUCLEOTIDE SEQUENCE [LARGE SCALE GENOMIC DNA]</scope>
    <source>
        <strain evidence="2">180601</strain>
        <tissue evidence="2">Whole Body</tissue>
    </source>
</reference>
<dbReference type="Proteomes" id="UP000478052">
    <property type="component" value="Unassembled WGS sequence"/>
</dbReference>
<dbReference type="PANTHER" id="PTHR32344:SF1">
    <property type="entry name" value="U1-TYPE DOMAIN-CONTAINING PROTEIN"/>
    <property type="match status" value="1"/>
</dbReference>
<evidence type="ECO:0000313" key="2">
    <source>
        <dbReference type="EMBL" id="KAF0766811.1"/>
    </source>
</evidence>
<protein>
    <submittedName>
        <fullName evidence="2">Uncharacterized protein</fullName>
    </submittedName>
</protein>
<feature type="compositionally biased region" description="Basic and acidic residues" evidence="1">
    <location>
        <begin position="77"/>
        <end position="87"/>
    </location>
</feature>
<evidence type="ECO:0000313" key="3">
    <source>
        <dbReference type="Proteomes" id="UP000478052"/>
    </source>
</evidence>
<dbReference type="AlphaFoldDB" id="A0A6G0Z7Y4"/>
<proteinExistence type="predicted"/>